<feature type="compositionally biased region" description="Basic and acidic residues" evidence="3">
    <location>
        <begin position="117"/>
        <end position="127"/>
    </location>
</feature>
<keyword evidence="2" id="KW-0539">Nucleus</keyword>
<accession>A0A7S3P7Z8</accession>
<evidence type="ECO:0000313" key="5">
    <source>
        <dbReference type="EMBL" id="CAE0411842.1"/>
    </source>
</evidence>
<organism evidence="5">
    <name type="scientific">Amphora coffeiformis</name>
    <dbReference type="NCBI Taxonomy" id="265554"/>
    <lineage>
        <taxon>Eukaryota</taxon>
        <taxon>Sar</taxon>
        <taxon>Stramenopiles</taxon>
        <taxon>Ochrophyta</taxon>
        <taxon>Bacillariophyta</taxon>
        <taxon>Bacillariophyceae</taxon>
        <taxon>Bacillariophycidae</taxon>
        <taxon>Thalassiophysales</taxon>
        <taxon>Catenulaceae</taxon>
        <taxon>Amphora</taxon>
    </lineage>
</organism>
<evidence type="ECO:0000256" key="3">
    <source>
        <dbReference type="SAM" id="MobiDB-lite"/>
    </source>
</evidence>
<keyword evidence="1 2" id="KW-0238">DNA-binding</keyword>
<evidence type="ECO:0000256" key="1">
    <source>
        <dbReference type="ARBA" id="ARBA00023125"/>
    </source>
</evidence>
<dbReference type="PROSITE" id="PS50118">
    <property type="entry name" value="HMG_BOX_2"/>
    <property type="match status" value="1"/>
</dbReference>
<dbReference type="AlphaFoldDB" id="A0A7S3P7Z8"/>
<dbReference type="EMBL" id="HBIM01010996">
    <property type="protein sequence ID" value="CAE0411842.1"/>
    <property type="molecule type" value="Transcribed_RNA"/>
</dbReference>
<dbReference type="InterPro" id="IPR036910">
    <property type="entry name" value="HMG_box_dom_sf"/>
</dbReference>
<feature type="domain" description="HMG box" evidence="4">
    <location>
        <begin position="13"/>
        <end position="86"/>
    </location>
</feature>
<dbReference type="Pfam" id="PF00505">
    <property type="entry name" value="HMG_box"/>
    <property type="match status" value="1"/>
</dbReference>
<dbReference type="SUPFAM" id="SSF47095">
    <property type="entry name" value="HMG-box"/>
    <property type="match status" value="1"/>
</dbReference>
<feature type="compositionally biased region" description="Basic residues" evidence="3">
    <location>
        <begin position="105"/>
        <end position="115"/>
    </location>
</feature>
<dbReference type="SMART" id="SM00398">
    <property type="entry name" value="HMG"/>
    <property type="match status" value="1"/>
</dbReference>
<sequence>MASTTAHRDNGKPCRPRSGYNFFFKEQVPGISEMMLRENGKKGTYTQLSATVSKRWKEADRQTRAYYQSLAVKDKRRYGLELVLWRIRQEERGTGIDNEDEDQNKKRKTTKRTKNTKQPEKGVPRKTLDYETQDKQTLQAVPVPIPSTLSAPCNLPDVQSDIYKRDSYEWKLPPAQYDSSKMESFNAFPAFYSQLRSLSAPTSNSDMWTSAAYPALSGPIDRDDAMFLQELFGYETD</sequence>
<gene>
    <name evidence="5" type="ORF">ACOF00016_LOCUS9128</name>
</gene>
<dbReference type="InterPro" id="IPR009071">
    <property type="entry name" value="HMG_box_dom"/>
</dbReference>
<feature type="region of interest" description="Disordered" evidence="3">
    <location>
        <begin position="96"/>
        <end position="127"/>
    </location>
</feature>
<dbReference type="Gene3D" id="1.10.30.10">
    <property type="entry name" value="High mobility group box domain"/>
    <property type="match status" value="1"/>
</dbReference>
<evidence type="ECO:0000256" key="2">
    <source>
        <dbReference type="PROSITE-ProRule" id="PRU00267"/>
    </source>
</evidence>
<name>A0A7S3P7Z8_9STRA</name>
<dbReference type="GO" id="GO:0005634">
    <property type="term" value="C:nucleus"/>
    <property type="evidence" value="ECO:0007669"/>
    <property type="project" value="UniProtKB-UniRule"/>
</dbReference>
<protein>
    <recommendedName>
        <fullName evidence="4">HMG box domain-containing protein</fullName>
    </recommendedName>
</protein>
<proteinExistence type="predicted"/>
<feature type="DNA-binding region" description="HMG box" evidence="2">
    <location>
        <begin position="13"/>
        <end position="86"/>
    </location>
</feature>
<dbReference type="PANTHER" id="PTHR48112">
    <property type="entry name" value="HIGH MOBILITY GROUP PROTEIN DSP1"/>
    <property type="match status" value="1"/>
</dbReference>
<dbReference type="InterPro" id="IPR050342">
    <property type="entry name" value="HMGB"/>
</dbReference>
<evidence type="ECO:0000259" key="4">
    <source>
        <dbReference type="PROSITE" id="PS50118"/>
    </source>
</evidence>
<dbReference type="PANTHER" id="PTHR48112:SF15">
    <property type="entry name" value="HMG BOX DOMAIN-CONTAINING PROTEIN"/>
    <property type="match status" value="1"/>
</dbReference>
<reference evidence="5" key="1">
    <citation type="submission" date="2021-01" db="EMBL/GenBank/DDBJ databases">
        <authorList>
            <person name="Corre E."/>
            <person name="Pelletier E."/>
            <person name="Niang G."/>
            <person name="Scheremetjew M."/>
            <person name="Finn R."/>
            <person name="Kale V."/>
            <person name="Holt S."/>
            <person name="Cochrane G."/>
            <person name="Meng A."/>
            <person name="Brown T."/>
            <person name="Cohen L."/>
        </authorList>
    </citation>
    <scope>NUCLEOTIDE SEQUENCE</scope>
    <source>
        <strain evidence="5">CCMP127</strain>
    </source>
</reference>
<dbReference type="CDD" id="cd00084">
    <property type="entry name" value="HMG-box_SF"/>
    <property type="match status" value="1"/>
</dbReference>
<dbReference type="GO" id="GO:0003677">
    <property type="term" value="F:DNA binding"/>
    <property type="evidence" value="ECO:0007669"/>
    <property type="project" value="UniProtKB-UniRule"/>
</dbReference>